<keyword evidence="1" id="KW-0813">Transport</keyword>
<evidence type="ECO:0000256" key="1">
    <source>
        <dbReference type="HAMAP-Rule" id="MF_02062"/>
    </source>
</evidence>
<keyword evidence="1" id="KW-0472">Membrane</keyword>
<comment type="caution">
    <text evidence="1">Lacks conserved residue(s) required for the propagation of feature annotation.</text>
</comment>
<dbReference type="AlphaFoldDB" id="A0A5S5AT17"/>
<keyword evidence="4" id="KW-1185">Reference proteome</keyword>
<dbReference type="EMBL" id="VNHO01000014">
    <property type="protein sequence ID" value="TYP53762.1"/>
    <property type="molecule type" value="Genomic_DNA"/>
</dbReference>
<dbReference type="GO" id="GO:0015813">
    <property type="term" value="P:L-glutamate transmembrane transport"/>
    <property type="evidence" value="ECO:0007669"/>
    <property type="project" value="UniProtKB-UniRule"/>
</dbReference>
<comment type="subcellular location">
    <subcellularLocation>
        <location evidence="1">Cell membrane</location>
        <topology evidence="1">Multi-pass membrane protein</topology>
    </subcellularLocation>
</comment>
<dbReference type="NCBIfam" id="TIGR00210">
    <property type="entry name" value="gltS"/>
    <property type="match status" value="1"/>
</dbReference>
<feature type="transmembrane region" description="Helical" evidence="1">
    <location>
        <begin position="287"/>
        <end position="304"/>
    </location>
</feature>
<keyword evidence="1" id="KW-1003">Cell membrane</keyword>
<dbReference type="RefSeq" id="WP_148867237.1">
    <property type="nucleotide sequence ID" value="NZ_VNHO01000014.1"/>
</dbReference>
<dbReference type="Proteomes" id="UP000322294">
    <property type="component" value="Unassembled WGS sequence"/>
</dbReference>
<feature type="transmembrane region" description="Helical" evidence="1">
    <location>
        <begin position="70"/>
        <end position="88"/>
    </location>
</feature>
<sequence length="402" mass="42923">MTLKIDMVQTTALAVIVLYLGESIRNKAPALKKYCIPSPVIGGLSLAILFLILRQLGIMTFTLDTTLQNLFMNMFFTTIGFTASLKLLKKSGIPVIAFLGISVVLIFLQNIAGIALAKLFNLNALLGLATGSIPMVGGIGTSGAFGPLLEKAGVQGATTVAVASATFGMIMGSVIGNPIAKKLIERHDLLKTRETAAYIETGIADEAAVSEEADEVRSENINTAIAQIFLAMGIGTMISYLFEKLGLTFPPYIGAMFSAALIRNLSDFTDTFKIPGGEIKVIGDISLSLYLAISLMGLKLWQLADLALPLIVMLVAQTILMMLIAYFITFNLMGRDYEAAVLTSGHCGFGMGATSNAMANMRALTQQYGPAPKAFFIVPLVGSLFIDFFNAGIIVLFMNIVK</sequence>
<evidence type="ECO:0000313" key="4">
    <source>
        <dbReference type="Proteomes" id="UP000322294"/>
    </source>
</evidence>
<feature type="transmembrane region" description="Helical" evidence="1">
    <location>
        <begin position="157"/>
        <end position="176"/>
    </location>
</feature>
<keyword evidence="1" id="KW-0769">Symport</keyword>
<keyword evidence="1" id="KW-0739">Sodium transport</keyword>
<dbReference type="GO" id="GO:0005886">
    <property type="term" value="C:plasma membrane"/>
    <property type="evidence" value="ECO:0007669"/>
    <property type="project" value="UniProtKB-SubCell"/>
</dbReference>
<dbReference type="PANTHER" id="PTHR36178:SF1">
    <property type="entry name" value="SODIUM_GLUTAMATE SYMPORTER"/>
    <property type="match status" value="1"/>
</dbReference>
<name>A0A5S5AT17_9FIRM</name>
<keyword evidence="1" id="KW-1133">Transmembrane helix</keyword>
<feature type="transmembrane region" description="Helical" evidence="1">
    <location>
        <begin position="310"/>
        <end position="332"/>
    </location>
</feature>
<dbReference type="HAMAP" id="MF_02062">
    <property type="entry name" value="GltS"/>
    <property type="match status" value="1"/>
</dbReference>
<evidence type="ECO:0000313" key="3">
    <source>
        <dbReference type="EMBL" id="TYP53762.1"/>
    </source>
</evidence>
<gene>
    <name evidence="3" type="ORF">LZ11_01484</name>
</gene>
<comment type="similarity">
    <text evidence="1">Belongs to the glutamate:Na(+) symporter (ESS) (TC 2.A.27) family.</text>
</comment>
<evidence type="ECO:0000256" key="2">
    <source>
        <dbReference type="NCBIfam" id="TIGR00210"/>
    </source>
</evidence>
<comment type="caution">
    <text evidence="3">The sequence shown here is derived from an EMBL/GenBank/DDBJ whole genome shotgun (WGS) entry which is preliminary data.</text>
</comment>
<dbReference type="GO" id="GO:0015501">
    <property type="term" value="F:glutamate:sodium symporter activity"/>
    <property type="evidence" value="ECO:0007669"/>
    <property type="project" value="UniProtKB-UniRule"/>
</dbReference>
<dbReference type="OrthoDB" id="4921038at2"/>
<organism evidence="3 4">
    <name type="scientific">Thermosediminibacter litoriperuensis</name>
    <dbReference type="NCBI Taxonomy" id="291989"/>
    <lineage>
        <taxon>Bacteria</taxon>
        <taxon>Bacillati</taxon>
        <taxon>Bacillota</taxon>
        <taxon>Clostridia</taxon>
        <taxon>Thermosediminibacterales</taxon>
        <taxon>Thermosediminibacteraceae</taxon>
        <taxon>Thermosediminibacter</taxon>
    </lineage>
</organism>
<feature type="transmembrane region" description="Helical" evidence="1">
    <location>
        <begin position="94"/>
        <end position="117"/>
    </location>
</feature>
<keyword evidence="1" id="KW-0915">Sodium</keyword>
<keyword evidence="1" id="KW-0406">Ion transport</keyword>
<feature type="transmembrane region" description="Helical" evidence="1">
    <location>
        <begin position="374"/>
        <end position="401"/>
    </location>
</feature>
<feature type="transmembrane region" description="Helical" evidence="1">
    <location>
        <begin position="248"/>
        <end position="266"/>
    </location>
</feature>
<proteinExistence type="inferred from homology"/>
<keyword evidence="1" id="KW-0029">Amino-acid transport</keyword>
<accession>A0A5S5AT17</accession>
<comment type="function">
    <text evidence="1">Catalyzes the sodium-dependent transport of glutamate.</text>
</comment>
<protein>
    <recommendedName>
        <fullName evidence="1 2">Sodium/glutamate symporter</fullName>
    </recommendedName>
</protein>
<reference evidence="3 4" key="1">
    <citation type="submission" date="2019-07" db="EMBL/GenBank/DDBJ databases">
        <title>Genomic Encyclopedia of Type Strains, Phase I: the one thousand microbial genomes (KMG-I) project.</title>
        <authorList>
            <person name="Kyrpides N."/>
        </authorList>
    </citation>
    <scope>NUCLEOTIDE SEQUENCE [LARGE SCALE GENOMIC DNA]</scope>
    <source>
        <strain evidence="3 4">DSM 16647</strain>
    </source>
</reference>
<keyword evidence="1" id="KW-0812">Transmembrane</keyword>
<dbReference type="PANTHER" id="PTHR36178">
    <property type="entry name" value="SLR0625 PROTEIN"/>
    <property type="match status" value="1"/>
</dbReference>
<dbReference type="InterPro" id="IPR004445">
    <property type="entry name" value="GltS"/>
</dbReference>
<dbReference type="Pfam" id="PF03616">
    <property type="entry name" value="Glt_symporter"/>
    <property type="match status" value="1"/>
</dbReference>
<feature type="transmembrane region" description="Helical" evidence="1">
    <location>
        <begin position="39"/>
        <end position="58"/>
    </location>
</feature>